<dbReference type="Pfam" id="PF00581">
    <property type="entry name" value="Rhodanese"/>
    <property type="match status" value="2"/>
</dbReference>
<keyword evidence="6" id="KW-0472">Membrane</keyword>
<name>A0A8C6NJK0_NOTFU</name>
<dbReference type="PANTHER" id="PTHR11364:SF27">
    <property type="entry name" value="SULFURTRANSFERASE"/>
    <property type="match status" value="1"/>
</dbReference>
<dbReference type="GO" id="GO:0005739">
    <property type="term" value="C:mitochondrion"/>
    <property type="evidence" value="ECO:0007669"/>
    <property type="project" value="UniProtKB-SubCell"/>
</dbReference>
<dbReference type="OrthoDB" id="270167at2759"/>
<dbReference type="CDD" id="cd01449">
    <property type="entry name" value="TST_Repeat_2"/>
    <property type="match status" value="1"/>
</dbReference>
<reference evidence="8" key="1">
    <citation type="submission" date="2014-08" db="EMBL/GenBank/DDBJ databases">
        <authorList>
            <person name="Senf B."/>
            <person name="Petzold A."/>
            <person name="Downie B.R."/>
            <person name="Koch P."/>
            <person name="Platzer M."/>
        </authorList>
    </citation>
    <scope>NUCLEOTIDE SEQUENCE [LARGE SCALE GENOMIC DNA]</scope>
    <source>
        <strain evidence="8">GRZ</strain>
    </source>
</reference>
<keyword evidence="9" id="KW-1185">Reference proteome</keyword>
<feature type="domain" description="Rhodanese" evidence="7">
    <location>
        <begin position="204"/>
        <end position="318"/>
    </location>
</feature>
<evidence type="ECO:0000256" key="5">
    <source>
        <dbReference type="RuleBase" id="RU000507"/>
    </source>
</evidence>
<keyword evidence="6" id="KW-0812">Transmembrane</keyword>
<accession>A0A8C6NJK0</accession>
<dbReference type="Proteomes" id="UP000694548">
    <property type="component" value="Chromosome sgr03"/>
</dbReference>
<evidence type="ECO:0000313" key="8">
    <source>
        <dbReference type="Ensembl" id="ENSNFUP00015005914.1"/>
    </source>
</evidence>
<dbReference type="PROSITE" id="PS00683">
    <property type="entry name" value="RHODANESE_2"/>
    <property type="match status" value="1"/>
</dbReference>
<keyword evidence="3" id="KW-0677">Repeat</keyword>
<dbReference type="InterPro" id="IPR001307">
    <property type="entry name" value="Thiosulphate_STrfase_CS"/>
</dbReference>
<dbReference type="Ensembl" id="ENSNFUT00015006235.1">
    <property type="protein sequence ID" value="ENSNFUP00015005914.1"/>
    <property type="gene ID" value="ENSNFUG00015002965.1"/>
</dbReference>
<evidence type="ECO:0000313" key="9">
    <source>
        <dbReference type="Proteomes" id="UP000694548"/>
    </source>
</evidence>
<organism evidence="8 9">
    <name type="scientific">Nothobranchius furzeri</name>
    <name type="common">Turquoise killifish</name>
    <dbReference type="NCBI Taxonomy" id="105023"/>
    <lineage>
        <taxon>Eukaryota</taxon>
        <taxon>Metazoa</taxon>
        <taxon>Chordata</taxon>
        <taxon>Craniata</taxon>
        <taxon>Vertebrata</taxon>
        <taxon>Euteleostomi</taxon>
        <taxon>Actinopterygii</taxon>
        <taxon>Neopterygii</taxon>
        <taxon>Teleostei</taxon>
        <taxon>Neoteleostei</taxon>
        <taxon>Acanthomorphata</taxon>
        <taxon>Ovalentaria</taxon>
        <taxon>Atherinomorphae</taxon>
        <taxon>Cyprinodontiformes</taxon>
        <taxon>Nothobranchiidae</taxon>
        <taxon>Nothobranchius</taxon>
    </lineage>
</organism>
<dbReference type="PANTHER" id="PTHR11364">
    <property type="entry name" value="THIOSULFATE SULFERTANSFERASE"/>
    <property type="match status" value="1"/>
</dbReference>
<evidence type="ECO:0000256" key="4">
    <source>
        <dbReference type="ARBA" id="ARBA00023128"/>
    </source>
</evidence>
<dbReference type="PROSITE" id="PS50206">
    <property type="entry name" value="RHODANESE_3"/>
    <property type="match status" value="2"/>
</dbReference>
<evidence type="ECO:0000256" key="2">
    <source>
        <dbReference type="ARBA" id="ARBA00022679"/>
    </source>
</evidence>
<dbReference type="InterPro" id="IPR045078">
    <property type="entry name" value="TST/MPST-like"/>
</dbReference>
<keyword evidence="4" id="KW-0496">Mitochondrion</keyword>
<dbReference type="SUPFAM" id="SSF52821">
    <property type="entry name" value="Rhodanese/Cell cycle control phosphatase"/>
    <property type="match status" value="2"/>
</dbReference>
<dbReference type="FunFam" id="3.40.250.10:FF:000001">
    <property type="entry name" value="Sulfurtransferase"/>
    <property type="match status" value="1"/>
</dbReference>
<dbReference type="InterPro" id="IPR036873">
    <property type="entry name" value="Rhodanese-like_dom_sf"/>
</dbReference>
<protein>
    <recommendedName>
        <fullName evidence="5">Sulfurtransferase</fullName>
    </recommendedName>
</protein>
<dbReference type="AlphaFoldDB" id="A0A8C6NJK0"/>
<evidence type="ECO:0000256" key="1">
    <source>
        <dbReference type="ARBA" id="ARBA00004173"/>
    </source>
</evidence>
<dbReference type="FunFam" id="3.40.250.10:FF:000008">
    <property type="entry name" value="Sulfurtransferase"/>
    <property type="match status" value="1"/>
</dbReference>
<feature type="domain" description="Rhodanese" evidence="7">
    <location>
        <begin position="55"/>
        <end position="174"/>
    </location>
</feature>
<reference evidence="8" key="2">
    <citation type="submission" date="2025-08" db="UniProtKB">
        <authorList>
            <consortium name="Ensembl"/>
        </authorList>
    </citation>
    <scope>IDENTIFICATION</scope>
</reference>
<dbReference type="OMA" id="YPRVKGY"/>
<dbReference type="PROSITE" id="PS00380">
    <property type="entry name" value="RHODANESE_1"/>
    <property type="match status" value="1"/>
</dbReference>
<evidence type="ECO:0000259" key="7">
    <source>
        <dbReference type="PROSITE" id="PS50206"/>
    </source>
</evidence>
<dbReference type="CDD" id="cd01448">
    <property type="entry name" value="TST_Repeat_1"/>
    <property type="match status" value="1"/>
</dbReference>
<gene>
    <name evidence="8" type="primary">TST</name>
    <name evidence="8" type="synonym">LOC107376360</name>
</gene>
<dbReference type="GO" id="GO:0004792">
    <property type="term" value="F:thiosulfate-cyanide sulfurtransferase activity"/>
    <property type="evidence" value="ECO:0007669"/>
    <property type="project" value="InterPro"/>
</dbReference>
<comment type="subcellular location">
    <subcellularLocation>
        <location evidence="1">Mitochondrion</location>
    </subcellularLocation>
</comment>
<dbReference type="InterPro" id="IPR001763">
    <property type="entry name" value="Rhodanese-like_dom"/>
</dbReference>
<keyword evidence="6" id="KW-1133">Transmembrane helix</keyword>
<proteinExistence type="predicted"/>
<dbReference type="SMART" id="SM00450">
    <property type="entry name" value="RHOD"/>
    <property type="match status" value="2"/>
</dbReference>
<dbReference type="KEGG" id="nfu:107376360"/>
<reference evidence="8" key="3">
    <citation type="submission" date="2025-09" db="UniProtKB">
        <authorList>
            <consortium name="Ensembl"/>
        </authorList>
    </citation>
    <scope>IDENTIFICATION</scope>
</reference>
<evidence type="ECO:0000256" key="6">
    <source>
        <dbReference type="SAM" id="Phobius"/>
    </source>
</evidence>
<feature type="transmembrane region" description="Helical" evidence="6">
    <location>
        <begin position="25"/>
        <end position="47"/>
    </location>
</feature>
<dbReference type="GeneTree" id="ENSGT00510000046773"/>
<keyword evidence="2 5" id="KW-0808">Transferase</keyword>
<sequence>MNFITKGQGVLVVQMDVCADPSTHFLLYLILIMAAPTPVVVSGQWLAEAIQSNQVGPKLAVLDCSWYLPKAQRNTRDEFAHQHIPGASFFDVDACSDQSSQYDHMLPSSNFFSQYVGDLGIGNDTHVVVYDTSSIGSFSAPRVWWMFRVFGHSSVSVLDGGMKLWLADGHPVTSEYSKPQRRDFRATLNASWVKSYEDVVENIRTKKVQVVDARSAGRFQGTAPEPRDDILPGHFSGAINMPYPTFLDPSGKHLGTEALAKLFKDAGVDLERPLWASCGSGVTACHVILAADRLGHPGVPLYDGSWCEWFKRSPPEDIITEVEKKKA</sequence>
<evidence type="ECO:0000256" key="3">
    <source>
        <dbReference type="ARBA" id="ARBA00022737"/>
    </source>
</evidence>
<dbReference type="Gene3D" id="3.40.250.10">
    <property type="entry name" value="Rhodanese-like domain"/>
    <property type="match status" value="2"/>
</dbReference>